<accession>A0A2V2Z2B5</accession>
<name>A0A2V2Z2B5_9BACL</name>
<dbReference type="Proteomes" id="UP000246635">
    <property type="component" value="Unassembled WGS sequence"/>
</dbReference>
<evidence type="ECO:0000313" key="2">
    <source>
        <dbReference type="EMBL" id="PWW02781.1"/>
    </source>
</evidence>
<evidence type="ECO:0000259" key="1">
    <source>
        <dbReference type="Pfam" id="PF00144"/>
    </source>
</evidence>
<dbReference type="PANTHER" id="PTHR43283:SF3">
    <property type="entry name" value="BETA-LACTAMASE FAMILY PROTEIN (AFU_ORTHOLOGUE AFUA_5G07500)"/>
    <property type="match status" value="1"/>
</dbReference>
<dbReference type="AlphaFoldDB" id="A0A2V2Z2B5"/>
<sequence>MDFTPLSQFIDRITAWRIPWAEVLVIHRNEIVFQYRAGYADLEAKTPIEENTMIYLYSLTKILTCTAALQLVEKGAILLGDPISDYLPAYAEMKVKKKQSDDGNTTSEPTERPITIRDLFTMTAGFSYDLASPSIQEAVERTNGKLPTREFATALAKEPLQFEPGTRWNYSLCHDVLAALVEVVDGRRFSTYVREEITEPLGMLDTSFFLSEAQYSRLVPVYVYDDELRKAVLMDGDWYRLGTEFESGGAGLLSTVSDYSLFLNMLTNRGTSPDGVRILSAASVDLMRTDHLTAHTRSDYNWPHQSGYGYGLGVRTHISQAGSGSLSPLGEFGWSGAAGSYAIIDPESQLTVMYAQHLVNNPEPYVHPRLKNIVYSVLNL</sequence>
<proteinExistence type="predicted"/>
<keyword evidence="3" id="KW-1185">Reference proteome</keyword>
<dbReference type="InterPro" id="IPR012338">
    <property type="entry name" value="Beta-lactam/transpept-like"/>
</dbReference>
<dbReference type="EMBL" id="QGTQ01000008">
    <property type="protein sequence ID" value="PWW02781.1"/>
    <property type="molecule type" value="Genomic_DNA"/>
</dbReference>
<dbReference type="Gene3D" id="3.40.710.10">
    <property type="entry name" value="DD-peptidase/beta-lactamase superfamily"/>
    <property type="match status" value="1"/>
</dbReference>
<dbReference type="PANTHER" id="PTHR43283">
    <property type="entry name" value="BETA-LACTAMASE-RELATED"/>
    <property type="match status" value="1"/>
</dbReference>
<organism evidence="2 3">
    <name type="scientific">Paenibacillus cellulosilyticus</name>
    <dbReference type="NCBI Taxonomy" id="375489"/>
    <lineage>
        <taxon>Bacteria</taxon>
        <taxon>Bacillati</taxon>
        <taxon>Bacillota</taxon>
        <taxon>Bacilli</taxon>
        <taxon>Bacillales</taxon>
        <taxon>Paenibacillaceae</taxon>
        <taxon>Paenibacillus</taxon>
    </lineage>
</organism>
<dbReference type="RefSeq" id="WP_110044267.1">
    <property type="nucleotide sequence ID" value="NZ_CP054612.1"/>
</dbReference>
<evidence type="ECO:0000313" key="3">
    <source>
        <dbReference type="Proteomes" id="UP000246635"/>
    </source>
</evidence>
<reference evidence="2 3" key="1">
    <citation type="submission" date="2018-05" db="EMBL/GenBank/DDBJ databases">
        <title>Genomic Encyclopedia of Type Strains, Phase III (KMG-III): the genomes of soil and plant-associated and newly described type strains.</title>
        <authorList>
            <person name="Whitman W."/>
        </authorList>
    </citation>
    <scope>NUCLEOTIDE SEQUENCE [LARGE SCALE GENOMIC DNA]</scope>
    <source>
        <strain evidence="2 3">CECT 5696</strain>
    </source>
</reference>
<dbReference type="InterPro" id="IPR050789">
    <property type="entry name" value="Diverse_Enzym_Activities"/>
</dbReference>
<dbReference type="Pfam" id="PF00144">
    <property type="entry name" value="Beta-lactamase"/>
    <property type="match status" value="1"/>
</dbReference>
<comment type="caution">
    <text evidence="2">The sequence shown here is derived from an EMBL/GenBank/DDBJ whole genome shotgun (WGS) entry which is preliminary data.</text>
</comment>
<dbReference type="InterPro" id="IPR001466">
    <property type="entry name" value="Beta-lactam-related"/>
</dbReference>
<protein>
    <submittedName>
        <fullName evidence="2">CubicO group peptidase (Beta-lactamase class C family)</fullName>
    </submittedName>
</protein>
<feature type="domain" description="Beta-lactamase-related" evidence="1">
    <location>
        <begin position="16"/>
        <end position="361"/>
    </location>
</feature>
<gene>
    <name evidence="2" type="ORF">DFQ01_10857</name>
</gene>
<dbReference type="SUPFAM" id="SSF56601">
    <property type="entry name" value="beta-lactamase/transpeptidase-like"/>
    <property type="match status" value="1"/>
</dbReference>
<dbReference type="OrthoDB" id="9770183at2"/>